<dbReference type="PANTHER" id="PTHR47074">
    <property type="entry name" value="BNAC02G40300D PROTEIN"/>
    <property type="match status" value="1"/>
</dbReference>
<accession>A0ABR0NR24</accession>
<gene>
    <name evidence="2" type="ORF">PVK06_031071</name>
</gene>
<reference evidence="2 3" key="1">
    <citation type="submission" date="2023-03" db="EMBL/GenBank/DDBJ databases">
        <title>WGS of Gossypium arboreum.</title>
        <authorList>
            <person name="Yu D."/>
        </authorList>
    </citation>
    <scope>NUCLEOTIDE SEQUENCE [LARGE SCALE GENOMIC DNA]</scope>
    <source>
        <tissue evidence="2">Leaf</tissue>
    </source>
</reference>
<protein>
    <recommendedName>
        <fullName evidence="1">RNase H type-1 domain-containing protein</fullName>
    </recommendedName>
</protein>
<dbReference type="Proteomes" id="UP001358586">
    <property type="component" value="Chromosome 9"/>
</dbReference>
<evidence type="ECO:0000313" key="3">
    <source>
        <dbReference type="Proteomes" id="UP001358586"/>
    </source>
</evidence>
<evidence type="ECO:0000313" key="2">
    <source>
        <dbReference type="EMBL" id="KAK5803426.1"/>
    </source>
</evidence>
<dbReference type="InterPro" id="IPR002156">
    <property type="entry name" value="RNaseH_domain"/>
</dbReference>
<name>A0ABR0NR24_GOSAR</name>
<dbReference type="PANTHER" id="PTHR47074:SF61">
    <property type="entry name" value="RNASE H TYPE-1 DOMAIN-CONTAINING PROTEIN"/>
    <property type="match status" value="1"/>
</dbReference>
<dbReference type="EMBL" id="JARKNE010000009">
    <property type="protein sequence ID" value="KAK5803426.1"/>
    <property type="molecule type" value="Genomic_DNA"/>
</dbReference>
<organism evidence="2 3">
    <name type="scientific">Gossypium arboreum</name>
    <name type="common">Tree cotton</name>
    <name type="synonym">Gossypium nanking</name>
    <dbReference type="NCBI Taxonomy" id="29729"/>
    <lineage>
        <taxon>Eukaryota</taxon>
        <taxon>Viridiplantae</taxon>
        <taxon>Streptophyta</taxon>
        <taxon>Embryophyta</taxon>
        <taxon>Tracheophyta</taxon>
        <taxon>Spermatophyta</taxon>
        <taxon>Magnoliopsida</taxon>
        <taxon>eudicotyledons</taxon>
        <taxon>Gunneridae</taxon>
        <taxon>Pentapetalae</taxon>
        <taxon>rosids</taxon>
        <taxon>malvids</taxon>
        <taxon>Malvales</taxon>
        <taxon>Malvaceae</taxon>
        <taxon>Malvoideae</taxon>
        <taxon>Gossypium</taxon>
    </lineage>
</organism>
<proteinExistence type="predicted"/>
<sequence length="134" mass="14663">MMRKQEVAFGWDVALWATPKWVAPPPLIRDCNVAKGFGGSEKLVSTGVILIRDNEGRNLGACCHTNKYIPNAFVAEALAGVQALQFAANLGFTYVILEGDARSVLSRLAVGGDDRSDVRSYPRRKVIDEFASFM</sequence>
<keyword evidence="3" id="KW-1185">Reference proteome</keyword>
<dbReference type="Pfam" id="PF13456">
    <property type="entry name" value="RVT_3"/>
    <property type="match status" value="1"/>
</dbReference>
<dbReference type="CDD" id="cd06222">
    <property type="entry name" value="RNase_H_like"/>
    <property type="match status" value="1"/>
</dbReference>
<evidence type="ECO:0000259" key="1">
    <source>
        <dbReference type="Pfam" id="PF13456"/>
    </source>
</evidence>
<dbReference type="InterPro" id="IPR052929">
    <property type="entry name" value="RNase_H-like_EbsB-rel"/>
</dbReference>
<comment type="caution">
    <text evidence="2">The sequence shown here is derived from an EMBL/GenBank/DDBJ whole genome shotgun (WGS) entry which is preliminary data.</text>
</comment>
<dbReference type="InterPro" id="IPR044730">
    <property type="entry name" value="RNase_H-like_dom_plant"/>
</dbReference>
<feature type="domain" description="RNase H type-1" evidence="1">
    <location>
        <begin position="42"/>
        <end position="109"/>
    </location>
</feature>